<gene>
    <name evidence="2" type="ORF">IDF66_15845</name>
</gene>
<dbReference type="Proteomes" id="UP000602395">
    <property type="component" value="Unassembled WGS sequence"/>
</dbReference>
<keyword evidence="1" id="KW-1133">Transmembrane helix</keyword>
<evidence type="ECO:0008006" key="4">
    <source>
        <dbReference type="Google" id="ProtNLM"/>
    </source>
</evidence>
<dbReference type="EMBL" id="JACWMS010000003">
    <property type="protein sequence ID" value="MBD1321060.1"/>
    <property type="molecule type" value="Genomic_DNA"/>
</dbReference>
<keyword evidence="3" id="KW-1185">Reference proteome</keyword>
<feature type="transmembrane region" description="Helical" evidence="1">
    <location>
        <begin position="65"/>
        <end position="86"/>
    </location>
</feature>
<protein>
    <recommendedName>
        <fullName evidence="4">HPP family protein</fullName>
    </recommendedName>
</protein>
<name>A0ABR7WEI1_9ACTN</name>
<proteinExistence type="predicted"/>
<evidence type="ECO:0000313" key="2">
    <source>
        <dbReference type="EMBL" id="MBD1321060.1"/>
    </source>
</evidence>
<evidence type="ECO:0000256" key="1">
    <source>
        <dbReference type="SAM" id="Phobius"/>
    </source>
</evidence>
<organism evidence="2 3">
    <name type="scientific">Gordonia hankookensis</name>
    <dbReference type="NCBI Taxonomy" id="589403"/>
    <lineage>
        <taxon>Bacteria</taxon>
        <taxon>Bacillati</taxon>
        <taxon>Actinomycetota</taxon>
        <taxon>Actinomycetes</taxon>
        <taxon>Mycobacteriales</taxon>
        <taxon>Gordoniaceae</taxon>
        <taxon>Gordonia</taxon>
    </lineage>
</organism>
<sequence>MHPQARTLDKVRGCVIGASSGVTSIVAHAAAGGGLPDSTGLTLLVAVCAGLGWAASATSPQRAGVPGLVGMLVGGQLVGHLALAALSHHHATLMTPSMATFHMVATVVAVALAIGLEIAVTAALSVVIRTVLTLISIPVDVATSWSVLPVIDDRLRPGRRHVRPVGTRGPPLSAM</sequence>
<reference evidence="2 3" key="1">
    <citation type="submission" date="2020-09" db="EMBL/GenBank/DDBJ databases">
        <title>Novel species in genus Gordonia.</title>
        <authorList>
            <person name="Zhang G."/>
        </authorList>
    </citation>
    <scope>NUCLEOTIDE SEQUENCE [LARGE SCALE GENOMIC DNA]</scope>
    <source>
        <strain evidence="2 3">ON-33</strain>
    </source>
</reference>
<keyword evidence="1" id="KW-0812">Transmembrane</keyword>
<keyword evidence="1" id="KW-0472">Membrane</keyword>
<comment type="caution">
    <text evidence="2">The sequence shown here is derived from an EMBL/GenBank/DDBJ whole genome shotgun (WGS) entry which is preliminary data.</text>
</comment>
<feature type="transmembrane region" description="Helical" evidence="1">
    <location>
        <begin position="98"/>
        <end position="120"/>
    </location>
</feature>
<evidence type="ECO:0000313" key="3">
    <source>
        <dbReference type="Proteomes" id="UP000602395"/>
    </source>
</evidence>
<dbReference type="RefSeq" id="WP_190267687.1">
    <property type="nucleotide sequence ID" value="NZ_BAABAD010000005.1"/>
</dbReference>
<feature type="transmembrane region" description="Helical" evidence="1">
    <location>
        <begin position="41"/>
        <end position="59"/>
    </location>
</feature>
<accession>A0ABR7WEI1</accession>